<gene>
    <name evidence="1" type="ORF">L3Q82_020414</name>
</gene>
<evidence type="ECO:0000313" key="2">
    <source>
        <dbReference type="Proteomes" id="UP000831701"/>
    </source>
</evidence>
<accession>A0ACB8V7Y0</accession>
<dbReference type="EMBL" id="CM041554">
    <property type="protein sequence ID" value="KAI3351576.1"/>
    <property type="molecule type" value="Genomic_DNA"/>
</dbReference>
<sequence length="469" mass="52391">MFKHKGVHQCTWHQDTLGRRSMIDFVVVSSDLRPYVLDTRVKRGAELSTDHHLVVSWIRWQRRKLDRPGRPKRIVRVCWERIWPSPLSGRSSTPTSGRASHRFRGRLETLSPSGPCSLPPLSTQWRFEVVDARSLVPVVAATPNPVVDTGSKGCRQAEEGVLSDHVGLWDSWTQLTGTGRPSKPQPPGRSWRQKLGSGRSSCRWGELLTSTGDIVGRWKKYFEDLLNPTDLPSNEEAEAGVSEVDSSITQAEVTEGITLLSLPGKVYARVLERRIRPIVEPFGFRRNNAVFVLVVEHWTSSIPSTGCLRVYGSLPNQSTCALWIWRRHSTCRVPRGILWGVLREYGVRGPLLRAVRSLYDRSRSLVRIAGRFLGVARGRRESWFGNHRISSLLFADDVVLMASSGQDLQHVLERFAAESSEAAGMRISTSKSEAMVLDRKRVAGMPSPGGWRGPASSGGVQVSRGLVHE</sequence>
<name>A0ACB8V7Y0_9TELE</name>
<keyword evidence="2" id="KW-1185">Reference proteome</keyword>
<dbReference type="Proteomes" id="UP000831701">
    <property type="component" value="Chromosome 24"/>
</dbReference>
<proteinExistence type="predicted"/>
<evidence type="ECO:0000313" key="1">
    <source>
        <dbReference type="EMBL" id="KAI3351576.1"/>
    </source>
</evidence>
<organism evidence="1 2">
    <name type="scientific">Scortum barcoo</name>
    <name type="common">barcoo grunter</name>
    <dbReference type="NCBI Taxonomy" id="214431"/>
    <lineage>
        <taxon>Eukaryota</taxon>
        <taxon>Metazoa</taxon>
        <taxon>Chordata</taxon>
        <taxon>Craniata</taxon>
        <taxon>Vertebrata</taxon>
        <taxon>Euteleostomi</taxon>
        <taxon>Actinopterygii</taxon>
        <taxon>Neopterygii</taxon>
        <taxon>Teleostei</taxon>
        <taxon>Neoteleostei</taxon>
        <taxon>Acanthomorphata</taxon>
        <taxon>Eupercaria</taxon>
        <taxon>Centrarchiformes</taxon>
        <taxon>Terapontoidei</taxon>
        <taxon>Terapontidae</taxon>
        <taxon>Scortum</taxon>
    </lineage>
</organism>
<comment type="caution">
    <text evidence="1">The sequence shown here is derived from an EMBL/GenBank/DDBJ whole genome shotgun (WGS) entry which is preliminary data.</text>
</comment>
<protein>
    <submittedName>
        <fullName evidence="1">Uncharacterized protein</fullName>
    </submittedName>
</protein>
<reference evidence="1" key="1">
    <citation type="submission" date="2022-04" db="EMBL/GenBank/DDBJ databases">
        <title>Jade perch genome.</title>
        <authorList>
            <person name="Chao B."/>
        </authorList>
    </citation>
    <scope>NUCLEOTIDE SEQUENCE</scope>
    <source>
        <strain evidence="1">CB-2022</strain>
    </source>
</reference>